<name>A0A6P2BN23_9ACTN</name>
<protein>
    <submittedName>
        <fullName evidence="1">Uncharacterized protein</fullName>
    </submittedName>
</protein>
<sequence>MAGPRGIGKTTLLSQFARPVPDLRPLAPWDGENEVQRWGVTVAAPAQYDARDFLLHLFGTLCASVLGEARVRALEGEMTGMPRKPRGFVSPARTSSSLLWRRAFTASSSNRGPALLLDRAGGETTGR</sequence>
<gene>
    <name evidence="1" type="ORF">EAS64_37695</name>
</gene>
<comment type="caution">
    <text evidence="1">The sequence shown here is derived from an EMBL/GenBank/DDBJ whole genome shotgun (WGS) entry which is preliminary data.</text>
</comment>
<keyword evidence="2" id="KW-1185">Reference proteome</keyword>
<evidence type="ECO:0000313" key="1">
    <source>
        <dbReference type="EMBL" id="TVZ00372.1"/>
    </source>
</evidence>
<accession>A0A6P2BN23</accession>
<evidence type="ECO:0000313" key="2">
    <source>
        <dbReference type="Proteomes" id="UP000460272"/>
    </source>
</evidence>
<dbReference type="RefSeq" id="WP_145861130.1">
    <property type="nucleotide sequence ID" value="NZ_RPFW01000009.1"/>
</dbReference>
<dbReference type="EMBL" id="RPFW01000009">
    <property type="protein sequence ID" value="TVZ00372.1"/>
    <property type="molecule type" value="Genomic_DNA"/>
</dbReference>
<dbReference type="Proteomes" id="UP000460272">
    <property type="component" value="Unassembled WGS sequence"/>
</dbReference>
<dbReference type="OrthoDB" id="5150226at2"/>
<reference evidence="1 2" key="1">
    <citation type="submission" date="2018-11" db="EMBL/GenBank/DDBJ databases">
        <title>Trebonia kvetii gen.nov., sp.nov., a novel acidophilic actinobacterium, and proposal of the new actinobacterial family Treboniaceae fam. nov.</title>
        <authorList>
            <person name="Rapoport D."/>
            <person name="Sagova-Mareckova M."/>
            <person name="Sedlacek I."/>
            <person name="Provaznik J."/>
            <person name="Kralova S."/>
            <person name="Pavlinic D."/>
            <person name="Benes V."/>
            <person name="Kopecky J."/>
        </authorList>
    </citation>
    <scope>NUCLEOTIDE SEQUENCE [LARGE SCALE GENOMIC DNA]</scope>
    <source>
        <strain evidence="1 2">15Tr583</strain>
    </source>
</reference>
<dbReference type="AlphaFoldDB" id="A0A6P2BN23"/>
<proteinExistence type="predicted"/>
<organism evidence="1 2">
    <name type="scientific">Trebonia kvetii</name>
    <dbReference type="NCBI Taxonomy" id="2480626"/>
    <lineage>
        <taxon>Bacteria</taxon>
        <taxon>Bacillati</taxon>
        <taxon>Actinomycetota</taxon>
        <taxon>Actinomycetes</taxon>
        <taxon>Streptosporangiales</taxon>
        <taxon>Treboniaceae</taxon>
        <taxon>Trebonia</taxon>
    </lineage>
</organism>